<evidence type="ECO:0000313" key="6">
    <source>
        <dbReference type="Proteomes" id="UP000694407"/>
    </source>
</evidence>
<evidence type="ECO:0000256" key="3">
    <source>
        <dbReference type="ARBA" id="ARBA00023242"/>
    </source>
</evidence>
<keyword evidence="6" id="KW-1185">Reference proteome</keyword>
<dbReference type="Proteomes" id="UP000694407">
    <property type="component" value="Unplaced"/>
</dbReference>
<dbReference type="GO" id="GO:0045944">
    <property type="term" value="P:positive regulation of transcription by RNA polymerase II"/>
    <property type="evidence" value="ECO:0007669"/>
    <property type="project" value="TreeGrafter"/>
</dbReference>
<accession>A0A8C5Z3K1</accession>
<proteinExistence type="inferred from homology"/>
<reference evidence="5" key="1">
    <citation type="submission" date="2025-08" db="UniProtKB">
        <authorList>
            <consortium name="Ensembl"/>
        </authorList>
    </citation>
    <scope>IDENTIFICATION</scope>
</reference>
<sequence length="200" mass="22128">PPAARTWLRRWTKPLRASRPGPERRPPGPAPAYSGRQGSPPGAGAAAAAASAPGPRPHSGPQAPDADQPAPPGSERRLPTPERIFQNIKQECSRYPGWRLLAVVLNQSEACTSERQPRAAALTAPSSPGSSWMRKDRPTFTLRQVGMTCERLLKDDEDEIREEYEQILNTQLAEQYESFVKFTQDQILRRYGTRPTSCVS</sequence>
<dbReference type="GO" id="GO:0045663">
    <property type="term" value="P:positive regulation of myoblast differentiation"/>
    <property type="evidence" value="ECO:0007669"/>
    <property type="project" value="TreeGrafter"/>
</dbReference>
<feature type="region of interest" description="Disordered" evidence="4">
    <location>
        <begin position="116"/>
        <end position="135"/>
    </location>
</feature>
<dbReference type="PANTHER" id="PTHR13293:SF9">
    <property type="entry name" value="AKIRIN-1"/>
    <property type="match status" value="1"/>
</dbReference>
<dbReference type="AlphaFoldDB" id="A0A8C5Z3K1"/>
<dbReference type="GO" id="GO:1902723">
    <property type="term" value="P:negative regulation of skeletal muscle satellite cell proliferation"/>
    <property type="evidence" value="ECO:0007669"/>
    <property type="project" value="TreeGrafter"/>
</dbReference>
<dbReference type="Ensembl" id="ENSMMMT00000009055.1">
    <property type="protein sequence ID" value="ENSMMMP00000007947.1"/>
    <property type="gene ID" value="ENSMMMG00000007124.1"/>
</dbReference>
<dbReference type="GO" id="GO:0005634">
    <property type="term" value="C:nucleus"/>
    <property type="evidence" value="ECO:0007669"/>
    <property type="project" value="UniProtKB-SubCell"/>
</dbReference>
<organism evidence="5 6">
    <name type="scientific">Marmota marmota marmota</name>
    <name type="common">Alpine marmot</name>
    <dbReference type="NCBI Taxonomy" id="9994"/>
    <lineage>
        <taxon>Eukaryota</taxon>
        <taxon>Metazoa</taxon>
        <taxon>Chordata</taxon>
        <taxon>Craniata</taxon>
        <taxon>Vertebrata</taxon>
        <taxon>Euteleostomi</taxon>
        <taxon>Mammalia</taxon>
        <taxon>Eutheria</taxon>
        <taxon>Euarchontoglires</taxon>
        <taxon>Glires</taxon>
        <taxon>Rodentia</taxon>
        <taxon>Sciuromorpha</taxon>
        <taxon>Sciuridae</taxon>
        <taxon>Xerinae</taxon>
        <taxon>Marmotini</taxon>
        <taxon>Marmota</taxon>
    </lineage>
</organism>
<evidence type="ECO:0000313" key="5">
    <source>
        <dbReference type="Ensembl" id="ENSMMMP00000007947.1"/>
    </source>
</evidence>
<dbReference type="GO" id="GO:0014839">
    <property type="term" value="P:myoblast migration involved in skeletal muscle regeneration"/>
    <property type="evidence" value="ECO:0007669"/>
    <property type="project" value="TreeGrafter"/>
</dbReference>
<evidence type="ECO:0000256" key="1">
    <source>
        <dbReference type="ARBA" id="ARBA00004123"/>
    </source>
</evidence>
<protein>
    <recommendedName>
        <fullName evidence="7">Akirin 1</fullName>
    </recommendedName>
</protein>
<comment type="similarity">
    <text evidence="2">Belongs to the akirin family.</text>
</comment>
<dbReference type="GO" id="GO:0000785">
    <property type="term" value="C:chromatin"/>
    <property type="evidence" value="ECO:0007669"/>
    <property type="project" value="TreeGrafter"/>
</dbReference>
<dbReference type="GeneTree" id="ENSGT00940000158787"/>
<dbReference type="GO" id="GO:0003712">
    <property type="term" value="F:transcription coregulator activity"/>
    <property type="evidence" value="ECO:0007669"/>
    <property type="project" value="TreeGrafter"/>
</dbReference>
<dbReference type="PANTHER" id="PTHR13293">
    <property type="entry name" value="AKIRIN-RELATED"/>
    <property type="match status" value="1"/>
</dbReference>
<evidence type="ECO:0000256" key="4">
    <source>
        <dbReference type="SAM" id="MobiDB-lite"/>
    </source>
</evidence>
<comment type="subcellular location">
    <subcellularLocation>
        <location evidence="1">Nucleus</location>
    </subcellularLocation>
</comment>
<dbReference type="InterPro" id="IPR024132">
    <property type="entry name" value="Akirin"/>
</dbReference>
<name>A0A8C5Z3K1_MARMA</name>
<feature type="region of interest" description="Disordered" evidence="4">
    <location>
        <begin position="1"/>
        <end position="80"/>
    </location>
</feature>
<reference evidence="5" key="2">
    <citation type="submission" date="2025-09" db="UniProtKB">
        <authorList>
            <consortium name="Ensembl"/>
        </authorList>
    </citation>
    <scope>IDENTIFICATION</scope>
</reference>
<dbReference type="GO" id="GO:0010592">
    <property type="term" value="P:positive regulation of lamellipodium assembly"/>
    <property type="evidence" value="ECO:0007669"/>
    <property type="project" value="TreeGrafter"/>
</dbReference>
<evidence type="ECO:0008006" key="7">
    <source>
        <dbReference type="Google" id="ProtNLM"/>
    </source>
</evidence>
<feature type="compositionally biased region" description="Low complexity" evidence="4">
    <location>
        <begin position="31"/>
        <end position="68"/>
    </location>
</feature>
<evidence type="ECO:0000256" key="2">
    <source>
        <dbReference type="ARBA" id="ARBA00005625"/>
    </source>
</evidence>
<dbReference type="GO" id="GO:0010759">
    <property type="term" value="P:positive regulation of macrophage chemotaxis"/>
    <property type="evidence" value="ECO:0007669"/>
    <property type="project" value="TreeGrafter"/>
</dbReference>
<keyword evidence="3" id="KW-0539">Nucleus</keyword>